<dbReference type="EMBL" id="WIXE01006803">
    <property type="protein sequence ID" value="KAK5980962.1"/>
    <property type="molecule type" value="Genomic_DNA"/>
</dbReference>
<evidence type="ECO:0000313" key="2">
    <source>
        <dbReference type="Proteomes" id="UP001331761"/>
    </source>
</evidence>
<accession>A0AAN8FLI0</accession>
<gene>
    <name evidence="1" type="ORF">GCK32_022179</name>
</gene>
<keyword evidence="2" id="KW-1185">Reference proteome</keyword>
<sequence length="42" mass="4498">RTLSFTNSKRNIFQDDNESSICLVCPASDLLFDGTGIGGSDC</sequence>
<dbReference type="AlphaFoldDB" id="A0AAN8FLI0"/>
<proteinExistence type="predicted"/>
<protein>
    <submittedName>
        <fullName evidence="1">Uncharacterized protein</fullName>
    </submittedName>
</protein>
<comment type="caution">
    <text evidence="1">The sequence shown here is derived from an EMBL/GenBank/DDBJ whole genome shotgun (WGS) entry which is preliminary data.</text>
</comment>
<reference evidence="1 2" key="1">
    <citation type="submission" date="2019-10" db="EMBL/GenBank/DDBJ databases">
        <title>Assembly and Annotation for the nematode Trichostrongylus colubriformis.</title>
        <authorList>
            <person name="Martin J."/>
        </authorList>
    </citation>
    <scope>NUCLEOTIDE SEQUENCE [LARGE SCALE GENOMIC DNA]</scope>
    <source>
        <strain evidence="1">G859</strain>
        <tissue evidence="1">Whole worm</tissue>
    </source>
</reference>
<organism evidence="1 2">
    <name type="scientific">Trichostrongylus colubriformis</name>
    <name type="common">Black scour worm</name>
    <dbReference type="NCBI Taxonomy" id="6319"/>
    <lineage>
        <taxon>Eukaryota</taxon>
        <taxon>Metazoa</taxon>
        <taxon>Ecdysozoa</taxon>
        <taxon>Nematoda</taxon>
        <taxon>Chromadorea</taxon>
        <taxon>Rhabditida</taxon>
        <taxon>Rhabditina</taxon>
        <taxon>Rhabditomorpha</taxon>
        <taxon>Strongyloidea</taxon>
        <taxon>Trichostrongylidae</taxon>
        <taxon>Trichostrongylus</taxon>
    </lineage>
</organism>
<name>A0AAN8FLI0_TRICO</name>
<feature type="non-terminal residue" evidence="1">
    <location>
        <position position="1"/>
    </location>
</feature>
<evidence type="ECO:0000313" key="1">
    <source>
        <dbReference type="EMBL" id="KAK5980962.1"/>
    </source>
</evidence>
<dbReference type="Proteomes" id="UP001331761">
    <property type="component" value="Unassembled WGS sequence"/>
</dbReference>